<keyword evidence="1" id="KW-0378">Hydrolase</keyword>
<dbReference type="RefSeq" id="WP_304599449.1">
    <property type="nucleotide sequence ID" value="NZ_JAUQYO010000003.1"/>
</dbReference>
<dbReference type="EC" id="3.5.1.1" evidence="1"/>
<dbReference type="PANTHER" id="PTHR42110:SF1">
    <property type="entry name" value="L-ASPARAGINASE, PUTATIVE (AFU_ORTHOLOGUE AFUA_3G11890)-RELATED"/>
    <property type="match status" value="1"/>
</dbReference>
<dbReference type="PANTHER" id="PTHR42110">
    <property type="entry name" value="L-ASPARAGINASE, PUTATIVE (AFU_ORTHOLOGUE AFUA_3G11890)-RELATED"/>
    <property type="match status" value="1"/>
</dbReference>
<dbReference type="InterPro" id="IPR010349">
    <property type="entry name" value="Asparaginase_II"/>
</dbReference>
<evidence type="ECO:0000313" key="2">
    <source>
        <dbReference type="Proteomes" id="UP001232536"/>
    </source>
</evidence>
<protein>
    <submittedName>
        <fullName evidence="1">Asparaginase</fullName>
        <ecNumber evidence="1">3.5.1.1</ecNumber>
    </submittedName>
</protein>
<reference evidence="1 2" key="1">
    <citation type="submission" date="2023-07" db="EMBL/GenBank/DDBJ databases">
        <title>Description of novel actinomycetes strains, isolated from tidal flat sediment.</title>
        <authorList>
            <person name="Lu C."/>
        </authorList>
    </citation>
    <scope>NUCLEOTIDE SEQUENCE [LARGE SCALE GENOMIC DNA]</scope>
    <source>
        <strain evidence="1 2">SYSU T00b441</strain>
    </source>
</reference>
<proteinExistence type="predicted"/>
<dbReference type="GO" id="GO:0004067">
    <property type="term" value="F:asparaginase activity"/>
    <property type="evidence" value="ECO:0007669"/>
    <property type="project" value="UniProtKB-EC"/>
</dbReference>
<comment type="caution">
    <text evidence="1">The sequence shown here is derived from an EMBL/GenBank/DDBJ whole genome shotgun (WGS) entry which is preliminary data.</text>
</comment>
<dbReference type="EMBL" id="JAUQYP010000001">
    <property type="protein sequence ID" value="MDO8105742.1"/>
    <property type="molecule type" value="Genomic_DNA"/>
</dbReference>
<evidence type="ECO:0000313" key="1">
    <source>
        <dbReference type="EMBL" id="MDO8105742.1"/>
    </source>
</evidence>
<name>A0ABT9D4V6_9CELL</name>
<organism evidence="1 2">
    <name type="scientific">Actinotalea lenta</name>
    <dbReference type="NCBI Taxonomy" id="3064654"/>
    <lineage>
        <taxon>Bacteria</taxon>
        <taxon>Bacillati</taxon>
        <taxon>Actinomycetota</taxon>
        <taxon>Actinomycetes</taxon>
        <taxon>Micrococcales</taxon>
        <taxon>Cellulomonadaceae</taxon>
        <taxon>Actinotalea</taxon>
    </lineage>
</organism>
<dbReference type="Pfam" id="PF06089">
    <property type="entry name" value="Asparaginase_II"/>
    <property type="match status" value="1"/>
</dbReference>
<dbReference type="Proteomes" id="UP001232536">
    <property type="component" value="Unassembled WGS sequence"/>
</dbReference>
<keyword evidence="2" id="KW-1185">Reference proteome</keyword>
<sequence>MPHPLDTAGAVELAVVDRDGLPESRHLGAAALVDADGRLIESHGDMAAAVYPRSALKPFQAEVSLAAGAPLEPVQRVLACASHAGTDEHVAVVSHVLRDAGLDEGALGCPVAAPLDPTTAARVETSRLRMNCSGKHAAFLSACVTAGWDTATYLEPSHPLQRAVLASVQDRCGEHVAHTGTDGCGAPAHALTLPALARGASRLLGPGSALADDVRAHPWALDGPGRANTRTVEATGAVAKVGAEGYLLVVAPGGAAVSLKVLDGSQRVTTFVALSLLARAGALDPDVVAPLLAELTPPPTGGGHVVGSWRLSV</sequence>
<gene>
    <name evidence="1" type="ORF">Q6348_00840</name>
</gene>
<accession>A0ABT9D4V6</accession>